<evidence type="ECO:0000256" key="3">
    <source>
        <dbReference type="ARBA" id="ARBA00023136"/>
    </source>
</evidence>
<feature type="transmembrane region" description="Helical" evidence="4">
    <location>
        <begin position="84"/>
        <end position="104"/>
    </location>
</feature>
<feature type="transmembrane region" description="Helical" evidence="4">
    <location>
        <begin position="194"/>
        <end position="214"/>
    </location>
</feature>
<keyword evidence="7" id="KW-1185">Reference proteome</keyword>
<gene>
    <name evidence="6" type="ORF">L3049_02405</name>
</gene>
<proteinExistence type="predicted"/>
<feature type="transmembrane region" description="Helical" evidence="4">
    <location>
        <begin position="322"/>
        <end position="340"/>
    </location>
</feature>
<feature type="transmembrane region" description="Helical" evidence="4">
    <location>
        <begin position="380"/>
        <end position="399"/>
    </location>
</feature>
<feature type="transmembrane region" description="Helical" evidence="4">
    <location>
        <begin position="124"/>
        <end position="148"/>
    </location>
</feature>
<feature type="transmembrane region" description="Helical" evidence="4">
    <location>
        <begin position="292"/>
        <end position="310"/>
    </location>
</feature>
<dbReference type="Pfam" id="PF07690">
    <property type="entry name" value="MFS_1"/>
    <property type="match status" value="1"/>
</dbReference>
<organism evidence="6 7">
    <name type="scientific">Paralabilibaculum antarcticum</name>
    <dbReference type="NCBI Taxonomy" id="2912572"/>
    <lineage>
        <taxon>Bacteria</taxon>
        <taxon>Pseudomonadati</taxon>
        <taxon>Bacteroidota</taxon>
        <taxon>Bacteroidia</taxon>
        <taxon>Marinilabiliales</taxon>
        <taxon>Marinifilaceae</taxon>
        <taxon>Paralabilibaculum</taxon>
    </lineage>
</organism>
<dbReference type="RefSeq" id="WP_275108182.1">
    <property type="nucleotide sequence ID" value="NZ_JAKJSC010000001.1"/>
</dbReference>
<keyword evidence="2 4" id="KW-1133">Transmembrane helix</keyword>
<feature type="transmembrane region" description="Helical" evidence="4">
    <location>
        <begin position="255"/>
        <end position="280"/>
    </location>
</feature>
<dbReference type="PROSITE" id="PS50850">
    <property type="entry name" value="MFS"/>
    <property type="match status" value="1"/>
</dbReference>
<name>A0ABT5VN34_9BACT</name>
<evidence type="ECO:0000256" key="2">
    <source>
        <dbReference type="ARBA" id="ARBA00022989"/>
    </source>
</evidence>
<evidence type="ECO:0000256" key="4">
    <source>
        <dbReference type="SAM" id="Phobius"/>
    </source>
</evidence>
<dbReference type="InterPro" id="IPR036259">
    <property type="entry name" value="MFS_trans_sf"/>
</dbReference>
<evidence type="ECO:0000256" key="1">
    <source>
        <dbReference type="ARBA" id="ARBA00022692"/>
    </source>
</evidence>
<dbReference type="PANTHER" id="PTHR11360">
    <property type="entry name" value="MONOCARBOXYLATE TRANSPORTER"/>
    <property type="match status" value="1"/>
</dbReference>
<feature type="transmembrane region" description="Helical" evidence="4">
    <location>
        <begin position="58"/>
        <end position="77"/>
    </location>
</feature>
<evidence type="ECO:0000259" key="5">
    <source>
        <dbReference type="PROSITE" id="PS50850"/>
    </source>
</evidence>
<dbReference type="EMBL" id="JAKJSC010000001">
    <property type="protein sequence ID" value="MDE5416844.1"/>
    <property type="molecule type" value="Genomic_DNA"/>
</dbReference>
<feature type="transmembrane region" description="Helical" evidence="4">
    <location>
        <begin position="411"/>
        <end position="428"/>
    </location>
</feature>
<dbReference type="Gene3D" id="1.20.1250.20">
    <property type="entry name" value="MFS general substrate transporter like domains"/>
    <property type="match status" value="2"/>
</dbReference>
<reference evidence="6 7" key="1">
    <citation type="submission" date="2022-01" db="EMBL/GenBank/DDBJ databases">
        <title>Labilibaculum sp. nov, a marine bacterium isolated from Antarctica.</title>
        <authorList>
            <person name="Dai W."/>
        </authorList>
    </citation>
    <scope>NUCLEOTIDE SEQUENCE [LARGE SCALE GENOMIC DNA]</scope>
    <source>
        <strain evidence="6 7">DW002</strain>
    </source>
</reference>
<dbReference type="InterPro" id="IPR020846">
    <property type="entry name" value="MFS_dom"/>
</dbReference>
<evidence type="ECO:0000313" key="6">
    <source>
        <dbReference type="EMBL" id="MDE5416844.1"/>
    </source>
</evidence>
<dbReference type="Proteomes" id="UP001528920">
    <property type="component" value="Unassembled WGS sequence"/>
</dbReference>
<dbReference type="InterPro" id="IPR011701">
    <property type="entry name" value="MFS"/>
</dbReference>
<dbReference type="SUPFAM" id="SSF103473">
    <property type="entry name" value="MFS general substrate transporter"/>
    <property type="match status" value="1"/>
</dbReference>
<protein>
    <submittedName>
        <fullName evidence="6">MFS transporter</fullName>
    </submittedName>
</protein>
<feature type="transmembrane region" description="Helical" evidence="4">
    <location>
        <begin position="346"/>
        <end position="368"/>
    </location>
</feature>
<keyword evidence="3 4" id="KW-0472">Membrane</keyword>
<comment type="caution">
    <text evidence="6">The sequence shown here is derived from an EMBL/GenBank/DDBJ whole genome shotgun (WGS) entry which is preliminary data.</text>
</comment>
<evidence type="ECO:0000313" key="7">
    <source>
        <dbReference type="Proteomes" id="UP001528920"/>
    </source>
</evidence>
<feature type="domain" description="Major facilitator superfamily (MFS) profile" evidence="5">
    <location>
        <begin position="21"/>
        <end position="431"/>
    </location>
</feature>
<keyword evidence="1 4" id="KW-0812">Transmembrane</keyword>
<feature type="transmembrane region" description="Helical" evidence="4">
    <location>
        <begin position="169"/>
        <end position="188"/>
    </location>
</feature>
<sequence length="436" mass="48200">MKRNPNFPFAPKKFPFFYGWMSMIAGTIGILCSIPGQTMGVSVFTNYLMESLQLSRDALSSAYLIGTVGSSLFLTYAGKIYDKYGARFTAIMAALCLAATLFLFSYSDTVSSSLSQFSGVKYSIVSFTFISLLFFFLRFSGQGVLTLASRNLIMKWFDQRRGLANSISSAFQSFGFAVSPLFIALIISQFDWSIAYQILAFLTLIFVLFAYIFYRDNPEECGLIPDGKIIAPKQKSNPTFQTKKQYTLKEARSTWVFWVFALGLSFNAFFITGFTFNVISIFESCGYSEQKALSVFVPASIISIITAIAGNILSDYIRMQKILIVFLLGCLLASLGVAILEYEIGFYVLILGNGVMGGLFSVIAAITWPRFYGRENLGAISGLSMSLIVFSSAIAPLFFSRIFTLTNSYSLAGYIGIVVVVLLLILSVKAKNPQLQ</sequence>
<dbReference type="PANTHER" id="PTHR11360:SF308">
    <property type="entry name" value="BLL3089 PROTEIN"/>
    <property type="match status" value="1"/>
</dbReference>
<dbReference type="InterPro" id="IPR050327">
    <property type="entry name" value="Proton-linked_MCT"/>
</dbReference>
<accession>A0ABT5VN34</accession>
<feature type="transmembrane region" description="Helical" evidence="4">
    <location>
        <begin position="16"/>
        <end position="38"/>
    </location>
</feature>